<feature type="chain" id="PRO_5038931806" evidence="1">
    <location>
        <begin position="22"/>
        <end position="165"/>
    </location>
</feature>
<dbReference type="AlphaFoldDB" id="A0A7X0HK64"/>
<accession>A0A7X0HK64</accession>
<evidence type="ECO:0000313" key="2">
    <source>
        <dbReference type="EMBL" id="MBB6439164.1"/>
    </source>
</evidence>
<proteinExistence type="predicted"/>
<feature type="signal peptide" evidence="1">
    <location>
        <begin position="1"/>
        <end position="21"/>
    </location>
</feature>
<dbReference type="Proteomes" id="UP000540423">
    <property type="component" value="Unassembled WGS sequence"/>
</dbReference>
<gene>
    <name evidence="2" type="ORF">HNQ79_005676</name>
</gene>
<reference evidence="2 3" key="1">
    <citation type="submission" date="2020-08" db="EMBL/GenBank/DDBJ databases">
        <title>Genomic Encyclopedia of Type Strains, Phase IV (KMG-IV): sequencing the most valuable type-strain genomes for metagenomic binning, comparative biology and taxonomic classification.</title>
        <authorList>
            <person name="Goeker M."/>
        </authorList>
    </citation>
    <scope>NUCLEOTIDE SEQUENCE [LARGE SCALE GENOMIC DNA]</scope>
    <source>
        <strain evidence="2 3">DSM 40141</strain>
    </source>
</reference>
<evidence type="ECO:0000313" key="3">
    <source>
        <dbReference type="Proteomes" id="UP000540423"/>
    </source>
</evidence>
<protein>
    <submittedName>
        <fullName evidence="2">Uncharacterized protein</fullName>
    </submittedName>
</protein>
<name>A0A7X0HK64_9ACTN</name>
<keyword evidence="1" id="KW-0732">Signal</keyword>
<dbReference type="EMBL" id="JACHEM010000018">
    <property type="protein sequence ID" value="MBB6439164.1"/>
    <property type="molecule type" value="Genomic_DNA"/>
</dbReference>
<keyword evidence="3" id="KW-1185">Reference proteome</keyword>
<comment type="caution">
    <text evidence="2">The sequence shown here is derived from an EMBL/GenBank/DDBJ whole genome shotgun (WGS) entry which is preliminary data.</text>
</comment>
<organism evidence="2 3">
    <name type="scientific">Streptomyces candidus</name>
    <dbReference type="NCBI Taxonomy" id="67283"/>
    <lineage>
        <taxon>Bacteria</taxon>
        <taxon>Bacillati</taxon>
        <taxon>Actinomycetota</taxon>
        <taxon>Actinomycetes</taxon>
        <taxon>Kitasatosporales</taxon>
        <taxon>Streptomycetaceae</taxon>
        <taxon>Streptomyces</taxon>
    </lineage>
</organism>
<evidence type="ECO:0000256" key="1">
    <source>
        <dbReference type="SAM" id="SignalP"/>
    </source>
</evidence>
<sequence>MTTYGRHGGRAVLALSSVALAACLAGAAAHASIPGGTPTSAAPPAASHSPRPVPFGAFCRTSIERSESVAYCHNPYPETDLVQLHTECRRWWDIDGDSAPVAVGPAETVRLSGRCWKEVSSTWVTHARAPEPADPPHAPGHVQEPGRHFEPQLTGELLPRHLTGG</sequence>
<dbReference type="PROSITE" id="PS51257">
    <property type="entry name" value="PROKAR_LIPOPROTEIN"/>
    <property type="match status" value="1"/>
</dbReference>